<feature type="compositionally biased region" description="Low complexity" evidence="1">
    <location>
        <begin position="267"/>
        <end position="277"/>
    </location>
</feature>
<sequence length="385" mass="44046">MDGEQHRIIVEGFEEPWTNSVHRGRLQRYSRGLSRLVDIDAQQGRREAYIEVPSILVPNVVTILITWINRGVPSCQPLNFKELLRLSRAIWHYKCDPDLFARLAASRQDAIRPQDQLGKRAAGWTFITLVFGWRESFQFASAQLLAEFASTINVIEGVRYFPSALTSTVAENRLQLLRGTFSFIKNTVFKLVNTPPFDRIAQLLRDKGIDVTLNENEYAPDTRGNNRDAQTENEAYQCPRTLLDIFENILLDRPKEGQPMEQFSNRSSAHTSSGSPSGRKTRLSSVDNSESRSMRTHRGNSAGNEVSIRKTLSGYWSRKKTSMPNRKSCQFWGRIDIYYFEVADELRIGIDEFKQANFLGLDINDFSYLRRDRVLLPQTGALQNG</sequence>
<organism evidence="2 3">
    <name type="scientific">Zopfia rhizophila CBS 207.26</name>
    <dbReference type="NCBI Taxonomy" id="1314779"/>
    <lineage>
        <taxon>Eukaryota</taxon>
        <taxon>Fungi</taxon>
        <taxon>Dikarya</taxon>
        <taxon>Ascomycota</taxon>
        <taxon>Pezizomycotina</taxon>
        <taxon>Dothideomycetes</taxon>
        <taxon>Dothideomycetes incertae sedis</taxon>
        <taxon>Zopfiaceae</taxon>
        <taxon>Zopfia</taxon>
    </lineage>
</organism>
<evidence type="ECO:0000256" key="1">
    <source>
        <dbReference type="SAM" id="MobiDB-lite"/>
    </source>
</evidence>
<proteinExistence type="predicted"/>
<keyword evidence="3" id="KW-1185">Reference proteome</keyword>
<reference evidence="2" key="1">
    <citation type="journal article" date="2020" name="Stud. Mycol.">
        <title>101 Dothideomycetes genomes: a test case for predicting lifestyles and emergence of pathogens.</title>
        <authorList>
            <person name="Haridas S."/>
            <person name="Albert R."/>
            <person name="Binder M."/>
            <person name="Bloem J."/>
            <person name="Labutti K."/>
            <person name="Salamov A."/>
            <person name="Andreopoulos B."/>
            <person name="Baker S."/>
            <person name="Barry K."/>
            <person name="Bills G."/>
            <person name="Bluhm B."/>
            <person name="Cannon C."/>
            <person name="Castanera R."/>
            <person name="Culley D."/>
            <person name="Daum C."/>
            <person name="Ezra D."/>
            <person name="Gonzalez J."/>
            <person name="Henrissat B."/>
            <person name="Kuo A."/>
            <person name="Liang C."/>
            <person name="Lipzen A."/>
            <person name="Lutzoni F."/>
            <person name="Magnuson J."/>
            <person name="Mondo S."/>
            <person name="Nolan M."/>
            <person name="Ohm R."/>
            <person name="Pangilinan J."/>
            <person name="Park H.-J."/>
            <person name="Ramirez L."/>
            <person name="Alfaro M."/>
            <person name="Sun H."/>
            <person name="Tritt A."/>
            <person name="Yoshinaga Y."/>
            <person name="Zwiers L.-H."/>
            <person name="Turgeon B."/>
            <person name="Goodwin S."/>
            <person name="Spatafora J."/>
            <person name="Crous P."/>
            <person name="Grigoriev I."/>
        </authorList>
    </citation>
    <scope>NUCLEOTIDE SEQUENCE</scope>
    <source>
        <strain evidence="2">CBS 207.26</strain>
    </source>
</reference>
<accession>A0A6A6DBF2</accession>
<gene>
    <name evidence="2" type="ORF">K469DRAFT_682475</name>
</gene>
<evidence type="ECO:0000313" key="2">
    <source>
        <dbReference type="EMBL" id="KAF2176445.1"/>
    </source>
</evidence>
<dbReference type="OrthoDB" id="3798984at2759"/>
<name>A0A6A6DBF2_9PEZI</name>
<protein>
    <submittedName>
        <fullName evidence="2">Uncharacterized protein</fullName>
    </submittedName>
</protein>
<feature type="region of interest" description="Disordered" evidence="1">
    <location>
        <begin position="258"/>
        <end position="304"/>
    </location>
</feature>
<dbReference type="EMBL" id="ML994709">
    <property type="protein sequence ID" value="KAF2176445.1"/>
    <property type="molecule type" value="Genomic_DNA"/>
</dbReference>
<dbReference type="Proteomes" id="UP000800200">
    <property type="component" value="Unassembled WGS sequence"/>
</dbReference>
<feature type="region of interest" description="Disordered" evidence="1">
    <location>
        <begin position="215"/>
        <end position="234"/>
    </location>
</feature>
<evidence type="ECO:0000313" key="3">
    <source>
        <dbReference type="Proteomes" id="UP000800200"/>
    </source>
</evidence>
<dbReference type="AlphaFoldDB" id="A0A6A6DBF2"/>